<dbReference type="SUPFAM" id="SSF49899">
    <property type="entry name" value="Concanavalin A-like lectins/glucanases"/>
    <property type="match status" value="1"/>
</dbReference>
<evidence type="ECO:0000256" key="9">
    <source>
        <dbReference type="ARBA" id="ARBA00022692"/>
    </source>
</evidence>
<evidence type="ECO:0000256" key="3">
    <source>
        <dbReference type="ARBA" id="ARBA00008536"/>
    </source>
</evidence>
<dbReference type="FunFam" id="1.10.510.10:FF:000108">
    <property type="entry name" value="L-type lectin-domain containing receptor kinase S.4"/>
    <property type="match status" value="1"/>
</dbReference>
<evidence type="ECO:0000256" key="10">
    <source>
        <dbReference type="ARBA" id="ARBA00022729"/>
    </source>
</evidence>
<feature type="transmembrane region" description="Helical" evidence="22">
    <location>
        <begin position="290"/>
        <end position="314"/>
    </location>
</feature>
<dbReference type="Gene3D" id="1.10.510.10">
    <property type="entry name" value="Transferase(Phosphotransferase) domain 1"/>
    <property type="match status" value="1"/>
</dbReference>
<comment type="similarity">
    <text evidence="3">In the N-terminal section; belongs to the leguminous lectin family.</text>
</comment>
<evidence type="ECO:0000313" key="26">
    <source>
        <dbReference type="EnsemblPlants" id="KQL16486"/>
    </source>
</evidence>
<evidence type="ECO:0000256" key="8">
    <source>
        <dbReference type="ARBA" id="ARBA00022679"/>
    </source>
</evidence>
<dbReference type="OrthoDB" id="543442at2759"/>
<proteinExistence type="inferred from homology"/>
<dbReference type="Gramene" id="KQL16486">
    <property type="protein sequence ID" value="KQL16486"/>
    <property type="gene ID" value="SETIT_021374mg"/>
</dbReference>
<sequence length="693" mass="74792">MSSSKPEPPILFFLLLLFLLASLAASQEFTYKGFAAGGSNPNLTLNGITEVWPDGILRLTNETSRLLGHAFYPSPLRFRDVNGTAVSFSTEFVFTVVPEFPQLGGHGFAFVVAPDPRLPGSLPSQYLGLFSAADDGNATNHVFAVEFDTVQDFEFEDINGNHVGVDLNSLISNKSASAEPVNLKAGDTVAWIDYDGAARLLNVSIANGTSPSGVVNKPAKPLISFPVDLSGVLRDQMYVGFSASTGVLASSHYVRGWSFRLGGGAAPRLDVSSLPALPRAKNGGKNRTSLILAAAFSAFVALVVLAGAGAYGAYRYKNRDIIEPWELDYGPHRFKYAELRRATRGFRERELLGSGGFGKVYRGVLPGSGETVAVKRVNHESRQGLREFVAEIASIGRLRHRNLVQLQGWCRRRGDLLLVYDYMPNGSLDRHLFGGDHLKGSRLTWPLRRRILRDVASALLYLHEGWESVVLHRDVKASNVLLDADMSARLGDFGLAKLHERGANPSTTRVVGTLGYLAPELTRTGKATTAIDVFAFGALVLEVVAGRRPIEPRAPPEELVLAEWAWERYAAGEAEKVADARLGGEYDAAEVAAAVKVGLWCSHPSPAMRPSMREVARYLEGGEAGEVPEPPPPPPLPPACSGEVGFDDFVHSYPSSSFERAAAAGGGWDAGTQTSVATFPFSPLSMRSTHVSM</sequence>
<keyword evidence="13" id="KW-0418">Kinase</keyword>
<dbReference type="SMART" id="SM00220">
    <property type="entry name" value="S_TKc"/>
    <property type="match status" value="1"/>
</dbReference>
<evidence type="ECO:0000256" key="5">
    <source>
        <dbReference type="ARBA" id="ARBA00012513"/>
    </source>
</evidence>
<feature type="domain" description="Protein kinase" evidence="24">
    <location>
        <begin position="346"/>
        <end position="619"/>
    </location>
</feature>
<evidence type="ECO:0000256" key="12">
    <source>
        <dbReference type="ARBA" id="ARBA00022741"/>
    </source>
</evidence>
<keyword evidence="7" id="KW-0723">Serine/threonine-protein kinase</keyword>
<keyword evidence="18" id="KW-0325">Glycoprotein</keyword>
<evidence type="ECO:0000256" key="18">
    <source>
        <dbReference type="ARBA" id="ARBA00023180"/>
    </source>
</evidence>
<dbReference type="InterPro" id="IPR008271">
    <property type="entry name" value="Ser/Thr_kinase_AS"/>
</dbReference>
<feature type="chain" id="PRO_5010127459" description="non-specific serine/threonine protein kinase" evidence="23">
    <location>
        <begin position="27"/>
        <end position="693"/>
    </location>
</feature>
<dbReference type="InterPro" id="IPR017441">
    <property type="entry name" value="Protein_kinase_ATP_BS"/>
</dbReference>
<reference evidence="25" key="2">
    <citation type="submission" date="2015-07" db="EMBL/GenBank/DDBJ databases">
        <authorList>
            <person name="Noorani M."/>
        </authorList>
    </citation>
    <scope>NUCLEOTIDE SEQUENCE</scope>
    <source>
        <strain evidence="25">Yugu1</strain>
    </source>
</reference>
<evidence type="ECO:0000256" key="13">
    <source>
        <dbReference type="ARBA" id="ARBA00022777"/>
    </source>
</evidence>
<dbReference type="GO" id="GO:0030246">
    <property type="term" value="F:carbohydrate binding"/>
    <property type="evidence" value="ECO:0007669"/>
    <property type="project" value="UniProtKB-KW"/>
</dbReference>
<dbReference type="FunCoup" id="K3Z4A6">
    <property type="interactions" value="62"/>
</dbReference>
<keyword evidence="14 21" id="KW-0067">ATP-binding</keyword>
<evidence type="ECO:0000256" key="20">
    <source>
        <dbReference type="ARBA" id="ARBA00048679"/>
    </source>
</evidence>
<evidence type="ECO:0000256" key="4">
    <source>
        <dbReference type="ARBA" id="ARBA00010217"/>
    </source>
</evidence>
<dbReference type="KEGG" id="sita:101767966"/>
<dbReference type="CDD" id="cd06899">
    <property type="entry name" value="lectin_legume_LecRK_Arcelin_ConA"/>
    <property type="match status" value="1"/>
</dbReference>
<reference evidence="25 27" key="1">
    <citation type="journal article" date="2012" name="Nat. Biotechnol.">
        <title>Reference genome sequence of the model plant Setaria.</title>
        <authorList>
            <person name="Bennetzen J.L."/>
            <person name="Schmutz J."/>
            <person name="Wang H."/>
            <person name="Percifield R."/>
            <person name="Hawkins J."/>
            <person name="Pontaroli A.C."/>
            <person name="Estep M."/>
            <person name="Feng L."/>
            <person name="Vaughn J.N."/>
            <person name="Grimwood J."/>
            <person name="Jenkins J."/>
            <person name="Barry K."/>
            <person name="Lindquist E."/>
            <person name="Hellsten U."/>
            <person name="Deshpande S."/>
            <person name="Wang X."/>
            <person name="Wu X."/>
            <person name="Mitros T."/>
            <person name="Triplett J."/>
            <person name="Yang X."/>
            <person name="Ye C.Y."/>
            <person name="Mauro-Herrera M."/>
            <person name="Wang L."/>
            <person name="Li P."/>
            <person name="Sharma M."/>
            <person name="Sharma R."/>
            <person name="Ronald P.C."/>
            <person name="Panaud O."/>
            <person name="Kellogg E.A."/>
            <person name="Brutnell T.P."/>
            <person name="Doust A.N."/>
            <person name="Tuskan G.A."/>
            <person name="Rokhsar D."/>
            <person name="Devos K.M."/>
        </authorList>
    </citation>
    <scope>NUCLEOTIDE SEQUENCE [LARGE SCALE GENOMIC DNA]</scope>
    <source>
        <strain evidence="27">cv. Yugu1</strain>
        <strain evidence="25">Yugu1</strain>
    </source>
</reference>
<dbReference type="AlphaFoldDB" id="K3Z4A6"/>
<dbReference type="FunFam" id="2.60.120.200:FF:000086">
    <property type="entry name" value="L-type lectin-domain containing receptor kinase S.4"/>
    <property type="match status" value="1"/>
</dbReference>
<keyword evidence="8" id="KW-0808">Transferase</keyword>
<dbReference type="Pfam" id="PF00139">
    <property type="entry name" value="Lectin_legB"/>
    <property type="match status" value="1"/>
</dbReference>
<reference evidence="26" key="3">
    <citation type="submission" date="2018-08" db="UniProtKB">
        <authorList>
            <consortium name="EnsemblPlants"/>
        </authorList>
    </citation>
    <scope>IDENTIFICATION</scope>
    <source>
        <strain evidence="26">Yugu1</strain>
    </source>
</reference>
<feature type="binding site" evidence="21">
    <location>
        <position position="375"/>
    </location>
    <ligand>
        <name>ATP</name>
        <dbReference type="ChEBI" id="CHEBI:30616"/>
    </ligand>
</feature>
<dbReference type="GO" id="GO:0042742">
    <property type="term" value="P:defense response to bacterium"/>
    <property type="evidence" value="ECO:0000318"/>
    <property type="project" value="GO_Central"/>
</dbReference>
<evidence type="ECO:0000256" key="2">
    <source>
        <dbReference type="ARBA" id="ARBA00004479"/>
    </source>
</evidence>
<comment type="catalytic activity">
    <reaction evidence="19">
        <text>L-threonyl-[protein] + ATP = O-phospho-L-threonyl-[protein] + ADP + H(+)</text>
        <dbReference type="Rhea" id="RHEA:46608"/>
        <dbReference type="Rhea" id="RHEA-COMP:11060"/>
        <dbReference type="Rhea" id="RHEA-COMP:11605"/>
        <dbReference type="ChEBI" id="CHEBI:15378"/>
        <dbReference type="ChEBI" id="CHEBI:30013"/>
        <dbReference type="ChEBI" id="CHEBI:30616"/>
        <dbReference type="ChEBI" id="CHEBI:61977"/>
        <dbReference type="ChEBI" id="CHEBI:456216"/>
        <dbReference type="EC" id="2.7.11.1"/>
    </reaction>
</comment>
<gene>
    <name evidence="26" type="primary">LOC101767966</name>
    <name evidence="25" type="ORF">SETIT_3G324900v2</name>
</gene>
<dbReference type="InterPro" id="IPR001220">
    <property type="entry name" value="Legume_lectin_dom"/>
</dbReference>
<dbReference type="GO" id="GO:0005886">
    <property type="term" value="C:plasma membrane"/>
    <property type="evidence" value="ECO:0000318"/>
    <property type="project" value="GO_Central"/>
</dbReference>
<evidence type="ECO:0000256" key="22">
    <source>
        <dbReference type="SAM" id="Phobius"/>
    </source>
</evidence>
<dbReference type="eggNOG" id="ENOG502QPSF">
    <property type="taxonomic scope" value="Eukaryota"/>
</dbReference>
<dbReference type="Proteomes" id="UP000004995">
    <property type="component" value="Unassembled WGS sequence"/>
</dbReference>
<dbReference type="GO" id="GO:0004675">
    <property type="term" value="F:transmembrane receptor protein serine/threonine kinase activity"/>
    <property type="evidence" value="ECO:0000318"/>
    <property type="project" value="GO_Central"/>
</dbReference>
<dbReference type="PROSITE" id="PS00107">
    <property type="entry name" value="PROTEIN_KINASE_ATP"/>
    <property type="match status" value="1"/>
</dbReference>
<keyword evidence="15 22" id="KW-1133">Transmembrane helix</keyword>
<keyword evidence="12 21" id="KW-0547">Nucleotide-binding</keyword>
<dbReference type="GO" id="GO:0005524">
    <property type="term" value="F:ATP binding"/>
    <property type="evidence" value="ECO:0007669"/>
    <property type="project" value="UniProtKB-UniRule"/>
</dbReference>
<feature type="signal peptide" evidence="23">
    <location>
        <begin position="1"/>
        <end position="26"/>
    </location>
</feature>
<keyword evidence="16 22" id="KW-0472">Membrane</keyword>
<protein>
    <recommendedName>
        <fullName evidence="5">non-specific serine/threonine protein kinase</fullName>
        <ecNumber evidence="5">2.7.11.1</ecNumber>
    </recommendedName>
</protein>
<evidence type="ECO:0000256" key="16">
    <source>
        <dbReference type="ARBA" id="ARBA00023136"/>
    </source>
</evidence>
<keyword evidence="11" id="KW-0430">Lectin</keyword>
<evidence type="ECO:0000256" key="7">
    <source>
        <dbReference type="ARBA" id="ARBA00022527"/>
    </source>
</evidence>
<organism evidence="25">
    <name type="scientific">Setaria italica</name>
    <name type="common">Foxtail millet</name>
    <name type="synonym">Panicum italicum</name>
    <dbReference type="NCBI Taxonomy" id="4555"/>
    <lineage>
        <taxon>Eukaryota</taxon>
        <taxon>Viridiplantae</taxon>
        <taxon>Streptophyta</taxon>
        <taxon>Embryophyta</taxon>
        <taxon>Tracheophyta</taxon>
        <taxon>Spermatophyta</taxon>
        <taxon>Magnoliopsida</taxon>
        <taxon>Liliopsida</taxon>
        <taxon>Poales</taxon>
        <taxon>Poaceae</taxon>
        <taxon>PACMAD clade</taxon>
        <taxon>Panicoideae</taxon>
        <taxon>Panicodae</taxon>
        <taxon>Paniceae</taxon>
        <taxon>Cenchrinae</taxon>
        <taxon>Setaria</taxon>
    </lineage>
</organism>
<comment type="similarity">
    <text evidence="4">In the C-terminal section; belongs to the protein kinase superfamily. Ser/Thr protein kinase family.</text>
</comment>
<dbReference type="Gene3D" id="3.30.200.20">
    <property type="entry name" value="Phosphorylase Kinase, domain 1"/>
    <property type="match status" value="1"/>
</dbReference>
<dbReference type="EMBL" id="CM003530">
    <property type="protein sequence ID" value="RCV18717.1"/>
    <property type="molecule type" value="Genomic_DNA"/>
</dbReference>
<dbReference type="InterPro" id="IPR000719">
    <property type="entry name" value="Prot_kinase_dom"/>
</dbReference>
<dbReference type="GeneID" id="101767966"/>
<dbReference type="InterPro" id="IPR011009">
    <property type="entry name" value="Kinase-like_dom_sf"/>
</dbReference>
<comment type="catalytic activity">
    <reaction evidence="20">
        <text>L-seryl-[protein] + ATP = O-phospho-L-seryl-[protein] + ADP + H(+)</text>
        <dbReference type="Rhea" id="RHEA:17989"/>
        <dbReference type="Rhea" id="RHEA-COMP:9863"/>
        <dbReference type="Rhea" id="RHEA-COMP:11604"/>
        <dbReference type="ChEBI" id="CHEBI:15378"/>
        <dbReference type="ChEBI" id="CHEBI:29999"/>
        <dbReference type="ChEBI" id="CHEBI:30616"/>
        <dbReference type="ChEBI" id="CHEBI:83421"/>
        <dbReference type="ChEBI" id="CHEBI:456216"/>
        <dbReference type="EC" id="2.7.11.1"/>
    </reaction>
</comment>
<evidence type="ECO:0000256" key="1">
    <source>
        <dbReference type="ARBA" id="ARBA00004236"/>
    </source>
</evidence>
<dbReference type="Gene3D" id="2.60.120.200">
    <property type="match status" value="1"/>
</dbReference>
<evidence type="ECO:0000256" key="19">
    <source>
        <dbReference type="ARBA" id="ARBA00047899"/>
    </source>
</evidence>
<evidence type="ECO:0000256" key="6">
    <source>
        <dbReference type="ARBA" id="ARBA00022475"/>
    </source>
</evidence>
<evidence type="ECO:0000313" key="27">
    <source>
        <dbReference type="Proteomes" id="UP000004995"/>
    </source>
</evidence>
<dbReference type="EC" id="2.7.11.1" evidence="5"/>
<dbReference type="RefSeq" id="XP_004962683.1">
    <property type="nucleotide sequence ID" value="XM_004962626.2"/>
</dbReference>
<dbReference type="InterPro" id="IPR013320">
    <property type="entry name" value="ConA-like_dom_sf"/>
</dbReference>
<evidence type="ECO:0000256" key="17">
    <source>
        <dbReference type="ARBA" id="ARBA00023170"/>
    </source>
</evidence>
<dbReference type="EnsemblPlants" id="KQL16486">
    <property type="protein sequence ID" value="KQL16486"/>
    <property type="gene ID" value="SETIT_021374mg"/>
</dbReference>
<dbReference type="CDD" id="cd14066">
    <property type="entry name" value="STKc_IRAK"/>
    <property type="match status" value="1"/>
</dbReference>
<evidence type="ECO:0000256" key="11">
    <source>
        <dbReference type="ARBA" id="ARBA00022734"/>
    </source>
</evidence>
<evidence type="ECO:0000256" key="23">
    <source>
        <dbReference type="SAM" id="SignalP"/>
    </source>
</evidence>
<keyword evidence="27" id="KW-1185">Reference proteome</keyword>
<keyword evidence="10 23" id="KW-0732">Signal</keyword>
<keyword evidence="9 22" id="KW-0812">Transmembrane</keyword>
<evidence type="ECO:0000256" key="15">
    <source>
        <dbReference type="ARBA" id="ARBA00022989"/>
    </source>
</evidence>
<name>K3Z4A6_SETIT</name>
<dbReference type="PROSITE" id="PS50011">
    <property type="entry name" value="PROTEIN_KINASE_DOM"/>
    <property type="match status" value="1"/>
</dbReference>
<dbReference type="EMBL" id="AGNK02001991">
    <property type="status" value="NOT_ANNOTATED_CDS"/>
    <property type="molecule type" value="Genomic_DNA"/>
</dbReference>
<dbReference type="InterPro" id="IPR050528">
    <property type="entry name" value="L-type_Lectin-RKs"/>
</dbReference>
<dbReference type="SUPFAM" id="SSF56112">
    <property type="entry name" value="Protein kinase-like (PK-like)"/>
    <property type="match status" value="1"/>
</dbReference>
<keyword evidence="17" id="KW-0675">Receptor</keyword>
<keyword evidence="6" id="KW-1003">Cell membrane</keyword>
<dbReference type="PANTHER" id="PTHR27007">
    <property type="match status" value="1"/>
</dbReference>
<dbReference type="GO" id="GO:0002229">
    <property type="term" value="P:defense response to oomycetes"/>
    <property type="evidence" value="ECO:0000318"/>
    <property type="project" value="GO_Central"/>
</dbReference>
<dbReference type="FunFam" id="3.30.200.20:FF:000423">
    <property type="entry name" value="L-type lectin-domain containing receptor kinase S.1"/>
    <property type="match status" value="1"/>
</dbReference>
<accession>K3Z4A6</accession>
<evidence type="ECO:0000256" key="14">
    <source>
        <dbReference type="ARBA" id="ARBA00022840"/>
    </source>
</evidence>
<dbReference type="OMA" id="MGHAFYT"/>
<evidence type="ECO:0000259" key="24">
    <source>
        <dbReference type="PROSITE" id="PS50011"/>
    </source>
</evidence>
<evidence type="ECO:0000256" key="21">
    <source>
        <dbReference type="PROSITE-ProRule" id="PRU10141"/>
    </source>
</evidence>
<dbReference type="PROSITE" id="PS00108">
    <property type="entry name" value="PROTEIN_KINASE_ST"/>
    <property type="match status" value="1"/>
</dbReference>
<comment type="subcellular location">
    <subcellularLocation>
        <location evidence="1">Cell membrane</location>
    </subcellularLocation>
    <subcellularLocation>
        <location evidence="2">Membrane</location>
        <topology evidence="2">Single-pass type I membrane protein</topology>
    </subcellularLocation>
</comment>
<evidence type="ECO:0000313" key="25">
    <source>
        <dbReference type="EMBL" id="RCV18717.1"/>
    </source>
</evidence>
<dbReference type="Pfam" id="PF00069">
    <property type="entry name" value="Pkinase"/>
    <property type="match status" value="1"/>
</dbReference>
<dbReference type="HOGENOM" id="CLU_000288_62_3_1"/>